<feature type="region of interest" description="Disordered" evidence="3">
    <location>
        <begin position="617"/>
        <end position="747"/>
    </location>
</feature>
<dbReference type="InterPro" id="IPR000408">
    <property type="entry name" value="Reg_chr_condens"/>
</dbReference>
<feature type="repeat" description="RCC1" evidence="2">
    <location>
        <begin position="218"/>
        <end position="267"/>
    </location>
</feature>
<feature type="compositionally biased region" description="Low complexity" evidence="3">
    <location>
        <begin position="723"/>
        <end position="732"/>
    </location>
</feature>
<feature type="compositionally biased region" description="Basic and acidic residues" evidence="3">
    <location>
        <begin position="707"/>
        <end position="721"/>
    </location>
</feature>
<dbReference type="Gene3D" id="2.130.10.30">
    <property type="entry name" value="Regulator of chromosome condensation 1/beta-lactamase-inhibitor protein II"/>
    <property type="match status" value="2"/>
</dbReference>
<proteinExistence type="predicted"/>
<accession>A0A7J6TZJ4</accession>
<dbReference type="PANTHER" id="PTHR22870:SF446">
    <property type="entry name" value="REGULATOR OF CHROMOSOME CONDENSATION DOMAIN-CONTAINING PROTEIN"/>
    <property type="match status" value="1"/>
</dbReference>
<dbReference type="InterPro" id="IPR051210">
    <property type="entry name" value="Ub_ligase/GEF_domain"/>
</dbReference>
<evidence type="ECO:0000256" key="3">
    <source>
        <dbReference type="SAM" id="MobiDB-lite"/>
    </source>
</evidence>
<evidence type="ECO:0000313" key="4">
    <source>
        <dbReference type="EMBL" id="KAF4750515.1"/>
    </source>
</evidence>
<gene>
    <name evidence="4" type="ORF">FOZ62_024756</name>
</gene>
<feature type="compositionally biased region" description="Basic residues" evidence="3">
    <location>
        <begin position="799"/>
        <end position="825"/>
    </location>
</feature>
<dbReference type="SUPFAM" id="SSF50985">
    <property type="entry name" value="RCC1/BLIP-II"/>
    <property type="match status" value="1"/>
</dbReference>
<name>A0A7J6TZJ4_PEROL</name>
<dbReference type="EMBL" id="JABANM010003638">
    <property type="protein sequence ID" value="KAF4750515.1"/>
    <property type="molecule type" value="Genomic_DNA"/>
</dbReference>
<evidence type="ECO:0000313" key="5">
    <source>
        <dbReference type="Proteomes" id="UP000574390"/>
    </source>
</evidence>
<organism evidence="4 5">
    <name type="scientific">Perkinsus olseni</name>
    <name type="common">Perkinsus atlanticus</name>
    <dbReference type="NCBI Taxonomy" id="32597"/>
    <lineage>
        <taxon>Eukaryota</taxon>
        <taxon>Sar</taxon>
        <taxon>Alveolata</taxon>
        <taxon>Perkinsozoa</taxon>
        <taxon>Perkinsea</taxon>
        <taxon>Perkinsida</taxon>
        <taxon>Perkinsidae</taxon>
        <taxon>Perkinsus</taxon>
    </lineage>
</organism>
<dbReference type="AlphaFoldDB" id="A0A7J6TZJ4"/>
<dbReference type="InterPro" id="IPR009091">
    <property type="entry name" value="RCC1/BLIP-II"/>
</dbReference>
<evidence type="ECO:0000256" key="2">
    <source>
        <dbReference type="PROSITE-ProRule" id="PRU00235"/>
    </source>
</evidence>
<dbReference type="Proteomes" id="UP000574390">
    <property type="component" value="Unassembled WGS sequence"/>
</dbReference>
<feature type="repeat" description="RCC1" evidence="2">
    <location>
        <begin position="165"/>
        <end position="216"/>
    </location>
</feature>
<feature type="region of interest" description="Disordered" evidence="3">
    <location>
        <begin position="787"/>
        <end position="838"/>
    </location>
</feature>
<evidence type="ECO:0000256" key="1">
    <source>
        <dbReference type="ARBA" id="ARBA00022737"/>
    </source>
</evidence>
<sequence>MANEDSQGKWGVGPLPSSPLVRALDALDRGEGLTVDDVVSCSKHSAALFEDVTPSLSLYTWGKTTNLALGYGQFSHNADQNRARQVVLPRGEVPSSVSCSAFHTVCVCESGRVAVWGFGQGYRLATGDDQSRVDPVLIDPGRFCGVPIAKALASVDNSMFLDAEGHTYLAGSNKFGQCGRSLHLDVCKTPAIVKHFVSPCSDIAVGDKHCLAVDAETHLVWAWGDNSAGQLGVDFTQASVEPQIVSRLKGVGRVFANGTLSAALRGNGSELYVWGGGVCPLPTRVRVEASTEGKAGDDGWTVQAVSGAVFVSVALPRGSNRILLLSAVGDLYTVDLPTVKESKLQGGHSLVARCAHRFGADVTAHSVCIFGDQCLVQMEDGRILASRLRDLAQWVDAGTEVGVGQAVAISGSPGHAVALVKVNLPIIPRGSPGRVPGLQVLAQCQLARSSIGIGSAVKAANELCVVDPLACGFVRFPLVADYCVVTLLCNILLLYAKSPDVVVRLLKCLSPLLKRVVERRERGELSLFHRGPFERPADILRDLLSKEAVVEHMERHMAVSQGEEVAVEAADEEEKPEENRRRTSSGVGGSLESLEIRQQKRLDKVVKQQEVITEGVRRVSASGSPQWKEVQSTAHAKSPRAIHPVAPTASRAQPDPVVLSPRQRAVSDVSDSGPQPRTPTLGDFIFAGTRISQAQPRSCPWASPPKQRSEKRLSEVIEEQRASSSSSSSSSSRPNDRCSWGMDVTPGVRRPSALAAVMEEERAAQEAVRLVEEFERSEREARRLAALEEAAAVREQPHRPRPRHHHDQGDHRRHGKGKGKGRGKGRWSGNPLAATERV</sequence>
<dbReference type="PANTHER" id="PTHR22870">
    <property type="entry name" value="REGULATOR OF CHROMOSOME CONDENSATION"/>
    <property type="match status" value="1"/>
</dbReference>
<feature type="compositionally biased region" description="Basic and acidic residues" evidence="3">
    <location>
        <begin position="787"/>
        <end position="798"/>
    </location>
</feature>
<comment type="caution">
    <text evidence="4">The sequence shown here is derived from an EMBL/GenBank/DDBJ whole genome shotgun (WGS) entry which is preliminary data.</text>
</comment>
<feature type="compositionally biased region" description="Polar residues" evidence="3">
    <location>
        <begin position="621"/>
        <end position="635"/>
    </location>
</feature>
<feature type="region of interest" description="Disordered" evidence="3">
    <location>
        <begin position="561"/>
        <end position="593"/>
    </location>
</feature>
<protein>
    <recommendedName>
        <fullName evidence="6">E3 ubiquitin-protein ligase herc2</fullName>
    </recommendedName>
</protein>
<reference evidence="4 5" key="1">
    <citation type="submission" date="2020-04" db="EMBL/GenBank/DDBJ databases">
        <title>Perkinsus olseni comparative genomics.</title>
        <authorList>
            <person name="Bogema D.R."/>
        </authorList>
    </citation>
    <scope>NUCLEOTIDE SEQUENCE [LARGE SCALE GENOMIC DNA]</scope>
    <source>
        <strain evidence="4">ATCC PRA-205</strain>
    </source>
</reference>
<keyword evidence="1" id="KW-0677">Repeat</keyword>
<evidence type="ECO:0008006" key="6">
    <source>
        <dbReference type="Google" id="ProtNLM"/>
    </source>
</evidence>
<dbReference type="Pfam" id="PF00415">
    <property type="entry name" value="RCC1"/>
    <property type="match status" value="1"/>
</dbReference>
<dbReference type="PROSITE" id="PS50012">
    <property type="entry name" value="RCC1_3"/>
    <property type="match status" value="2"/>
</dbReference>
<feature type="compositionally biased region" description="Acidic residues" evidence="3">
    <location>
        <begin position="565"/>
        <end position="576"/>
    </location>
</feature>